<feature type="signal peptide" evidence="13">
    <location>
        <begin position="1"/>
        <end position="19"/>
    </location>
</feature>
<evidence type="ECO:0000256" key="4">
    <source>
        <dbReference type="ARBA" id="ARBA00022729"/>
    </source>
</evidence>
<dbReference type="GO" id="GO:0016485">
    <property type="term" value="P:protein processing"/>
    <property type="evidence" value="ECO:0007669"/>
    <property type="project" value="TreeGrafter"/>
</dbReference>
<dbReference type="GO" id="GO:0004222">
    <property type="term" value="F:metalloendopeptidase activity"/>
    <property type="evidence" value="ECO:0007669"/>
    <property type="project" value="UniProtKB-UniRule"/>
</dbReference>
<dbReference type="PRINTS" id="PR00480">
    <property type="entry name" value="ASTACIN"/>
</dbReference>
<sequence>MPSFPVVLFLFLLTPTIQRYVEPELSLQYYRNQQYRNYYFQWLSLPSSSLSLTSSVAVTTALPLSLSSSSSSPLSSSPLSSSPLSSSSSSSSVSLMEFPAIGKDMMMNRNGYQFRRKIRAATARKERLWPDGVIPYDISDNFTGNSTLRNSCSIPQRAMRHWENNTCITFIPRQPEHFNYIVFTVDKCGCCSYVGRKSNGPQAISIGKNCDKFGIVVHELGHVIGFWHEHTRLDRDQHVDIFYKSIQQAQDYNFEKLKPDEIDSLGEPYDYASIMHYARDTFSRAMYLDTILPKRKFGQRPEIGQRTQLSPGDISQTKKLYKCTVCGETLMKEFGELRLDGSGTVCQWRIIAAFGEFIVLNVSTLDLPLPKRDCASERDNYLIIRDGHYIGSPISDKLCGGVISRTIFSTSNRLFIQTQTSYPLFSIFAHYIAVCGGHIISDTGTIQSPRYPESYMSDQECKWIITVQEGYQVALTFHFFSLETHKDCIYDRLEIYDGTVVESTALLSKLCGQIVAKSLVSHFNTALLLFISDSSVQKEGFHISFTK</sequence>
<dbReference type="InterPro" id="IPR006026">
    <property type="entry name" value="Peptidase_Metallo"/>
</dbReference>
<feature type="domain" description="CUB" evidence="15">
    <location>
        <begin position="326"/>
        <end position="434"/>
    </location>
</feature>
<evidence type="ECO:0000259" key="15">
    <source>
        <dbReference type="PROSITE" id="PS01180"/>
    </source>
</evidence>
<dbReference type="OrthoDB" id="5837385at2759"/>
<dbReference type="InterPro" id="IPR024079">
    <property type="entry name" value="MetalloPept_cat_dom_sf"/>
</dbReference>
<evidence type="ECO:0000256" key="1">
    <source>
        <dbReference type="ARBA" id="ARBA00022536"/>
    </source>
</evidence>
<comment type="caution">
    <text evidence="11">Lacks conserved residue(s) required for the propagation of feature annotation.</text>
</comment>
<evidence type="ECO:0000256" key="7">
    <source>
        <dbReference type="ARBA" id="ARBA00022833"/>
    </source>
</evidence>
<keyword evidence="9 12" id="KW-1015">Disulfide bond</keyword>
<dbReference type="FunFam" id="3.40.390.10:FF:000004">
    <property type="entry name" value="Metalloendopeptidase"/>
    <property type="match status" value="1"/>
</dbReference>
<reference evidence="17 18" key="1">
    <citation type="submission" date="2018-08" db="EMBL/GenBank/DDBJ databases">
        <authorList>
            <person name="Laetsch R D."/>
            <person name="Stevens L."/>
            <person name="Kumar S."/>
            <person name="Blaxter L. M."/>
        </authorList>
    </citation>
    <scope>NUCLEOTIDE SEQUENCE [LARGE SCALE GENOMIC DNA]</scope>
</reference>
<feature type="active site" evidence="12">
    <location>
        <position position="219"/>
    </location>
</feature>
<dbReference type="InterPro" id="IPR000859">
    <property type="entry name" value="CUB_dom"/>
</dbReference>
<organism evidence="17 18">
    <name type="scientific">Acanthocheilonema viteae</name>
    <name type="common">Filarial nematode worm</name>
    <name type="synonym">Dipetalonema viteae</name>
    <dbReference type="NCBI Taxonomy" id="6277"/>
    <lineage>
        <taxon>Eukaryota</taxon>
        <taxon>Metazoa</taxon>
        <taxon>Ecdysozoa</taxon>
        <taxon>Nematoda</taxon>
        <taxon>Chromadorea</taxon>
        <taxon>Rhabditida</taxon>
        <taxon>Spirurina</taxon>
        <taxon>Spiruromorpha</taxon>
        <taxon>Filarioidea</taxon>
        <taxon>Onchocercidae</taxon>
        <taxon>Acanthocheilonema</taxon>
    </lineage>
</organism>
<evidence type="ECO:0000256" key="11">
    <source>
        <dbReference type="PROSITE-ProRule" id="PRU00059"/>
    </source>
</evidence>
<evidence type="ECO:0000256" key="3">
    <source>
        <dbReference type="ARBA" id="ARBA00022723"/>
    </source>
</evidence>
<proteinExistence type="predicted"/>
<dbReference type="AlphaFoldDB" id="A0A498SWA0"/>
<dbReference type="STRING" id="6277.A0A498SWA0"/>
<evidence type="ECO:0000256" key="10">
    <source>
        <dbReference type="ARBA" id="ARBA00023180"/>
    </source>
</evidence>
<evidence type="ECO:0000256" key="12">
    <source>
        <dbReference type="PROSITE-ProRule" id="PRU01211"/>
    </source>
</evidence>
<keyword evidence="4 13" id="KW-0732">Signal</keyword>
<dbReference type="GO" id="GO:0008270">
    <property type="term" value="F:zinc ion binding"/>
    <property type="evidence" value="ECO:0007669"/>
    <property type="project" value="UniProtKB-UniRule"/>
</dbReference>
<dbReference type="Proteomes" id="UP000276991">
    <property type="component" value="Unassembled WGS sequence"/>
</dbReference>
<dbReference type="Pfam" id="PF00431">
    <property type="entry name" value="CUB"/>
    <property type="match status" value="2"/>
</dbReference>
<protein>
    <recommendedName>
        <fullName evidence="13">Metalloendopeptidase</fullName>
        <ecNumber evidence="13">3.4.24.-</ecNumber>
    </recommendedName>
</protein>
<feature type="non-terminal residue" evidence="17">
    <location>
        <position position="547"/>
    </location>
</feature>
<dbReference type="GO" id="GO:0005615">
    <property type="term" value="C:extracellular space"/>
    <property type="evidence" value="ECO:0007669"/>
    <property type="project" value="TreeGrafter"/>
</dbReference>
<dbReference type="InterPro" id="IPR001506">
    <property type="entry name" value="Peptidase_M12A"/>
</dbReference>
<accession>A0A498SWA0</accession>
<evidence type="ECO:0000313" key="18">
    <source>
        <dbReference type="Proteomes" id="UP000276991"/>
    </source>
</evidence>
<feature type="domain" description="CUB" evidence="15">
    <location>
        <begin position="435"/>
        <end position="547"/>
    </location>
</feature>
<evidence type="ECO:0000259" key="16">
    <source>
        <dbReference type="PROSITE" id="PS51864"/>
    </source>
</evidence>
<feature type="binding site" evidence="12">
    <location>
        <position position="222"/>
    </location>
    <ligand>
        <name>Zn(2+)</name>
        <dbReference type="ChEBI" id="CHEBI:29105"/>
        <note>catalytic</note>
    </ligand>
</feature>
<dbReference type="FunFam" id="2.60.120.290:FF:000013">
    <property type="entry name" value="Membrane frizzled-related protein"/>
    <property type="match status" value="1"/>
</dbReference>
<dbReference type="InterPro" id="IPR035914">
    <property type="entry name" value="Sperma_CUB_dom_sf"/>
</dbReference>
<dbReference type="PROSITE" id="PS51864">
    <property type="entry name" value="ASTACIN"/>
    <property type="match status" value="1"/>
</dbReference>
<keyword evidence="3 12" id="KW-0479">Metal-binding</keyword>
<feature type="chain" id="PRO_5019611188" description="Metalloendopeptidase" evidence="13">
    <location>
        <begin position="20"/>
        <end position="547"/>
    </location>
</feature>
<evidence type="ECO:0000256" key="6">
    <source>
        <dbReference type="ARBA" id="ARBA00022801"/>
    </source>
</evidence>
<keyword evidence="1" id="KW-0245">EGF-like domain</keyword>
<dbReference type="SMART" id="SM00235">
    <property type="entry name" value="ZnMc"/>
    <property type="match status" value="1"/>
</dbReference>
<dbReference type="PANTHER" id="PTHR10127">
    <property type="entry name" value="DISCOIDIN, CUB, EGF, LAMININ , AND ZINC METALLOPROTEASE DOMAIN CONTAINING"/>
    <property type="match status" value="1"/>
</dbReference>
<evidence type="ECO:0000256" key="8">
    <source>
        <dbReference type="ARBA" id="ARBA00023049"/>
    </source>
</evidence>
<feature type="domain" description="Peptidase M12A" evidence="16">
    <location>
        <begin position="120"/>
        <end position="324"/>
    </location>
</feature>
<dbReference type="Gene3D" id="3.40.390.10">
    <property type="entry name" value="Collagenase (Catalytic Domain)"/>
    <property type="match status" value="1"/>
</dbReference>
<dbReference type="SUPFAM" id="SSF55486">
    <property type="entry name" value="Metalloproteases ('zincins'), catalytic domain"/>
    <property type="match status" value="1"/>
</dbReference>
<dbReference type="SMART" id="SM00042">
    <property type="entry name" value="CUB"/>
    <property type="match status" value="2"/>
</dbReference>
<keyword evidence="7 12" id="KW-0862">Zinc</keyword>
<keyword evidence="8 12" id="KW-0482">Metalloprotease</keyword>
<evidence type="ECO:0000313" key="17">
    <source>
        <dbReference type="EMBL" id="VBB34414.1"/>
    </source>
</evidence>
<feature type="disulfide bond" evidence="12">
    <location>
        <begin position="188"/>
        <end position="210"/>
    </location>
</feature>
<keyword evidence="6 12" id="KW-0378">Hydrolase</keyword>
<gene>
    <name evidence="17" type="ORF">NAV_LOCUS9205</name>
</gene>
<keyword evidence="2 12" id="KW-0645">Protease</keyword>
<comment type="cofactor">
    <cofactor evidence="12 13">
        <name>Zn(2+)</name>
        <dbReference type="ChEBI" id="CHEBI:29105"/>
    </cofactor>
    <text evidence="12 13">Binds 1 zinc ion per subunit.</text>
</comment>
<dbReference type="PANTHER" id="PTHR10127:SF861">
    <property type="entry name" value="DORSAL-VENTRAL PATTERNING PROTEIN TOLLOID-RELATED"/>
    <property type="match status" value="1"/>
</dbReference>
<dbReference type="CDD" id="cd00041">
    <property type="entry name" value="CUB"/>
    <property type="match status" value="2"/>
</dbReference>
<dbReference type="SUPFAM" id="SSF49854">
    <property type="entry name" value="Spermadhesin, CUB domain"/>
    <property type="match status" value="2"/>
</dbReference>
<keyword evidence="18" id="KW-1185">Reference proteome</keyword>
<evidence type="ECO:0000256" key="2">
    <source>
        <dbReference type="ARBA" id="ARBA00022670"/>
    </source>
</evidence>
<dbReference type="PROSITE" id="PS01180">
    <property type="entry name" value="CUB"/>
    <property type="match status" value="2"/>
</dbReference>
<dbReference type="GO" id="GO:0009953">
    <property type="term" value="P:dorsal/ventral pattern formation"/>
    <property type="evidence" value="ECO:0007669"/>
    <property type="project" value="TreeGrafter"/>
</dbReference>
<name>A0A498SWA0_ACAVI</name>
<evidence type="ECO:0000256" key="14">
    <source>
        <dbReference type="SAM" id="MobiDB-lite"/>
    </source>
</evidence>
<dbReference type="EC" id="3.4.24.-" evidence="13"/>
<feature type="disulfide bond" evidence="12">
    <location>
        <begin position="190"/>
        <end position="191"/>
    </location>
</feature>
<evidence type="ECO:0000256" key="5">
    <source>
        <dbReference type="ARBA" id="ARBA00022737"/>
    </source>
</evidence>
<dbReference type="EMBL" id="UPTC01003476">
    <property type="protein sequence ID" value="VBB34414.1"/>
    <property type="molecule type" value="Genomic_DNA"/>
</dbReference>
<evidence type="ECO:0000256" key="9">
    <source>
        <dbReference type="ARBA" id="ARBA00023157"/>
    </source>
</evidence>
<feature type="binding site" evidence="12">
    <location>
        <position position="228"/>
    </location>
    <ligand>
        <name>Zn(2+)</name>
        <dbReference type="ChEBI" id="CHEBI:29105"/>
        <note>catalytic</note>
    </ligand>
</feature>
<evidence type="ECO:0000256" key="13">
    <source>
        <dbReference type="RuleBase" id="RU361183"/>
    </source>
</evidence>
<keyword evidence="5" id="KW-0677">Repeat</keyword>
<dbReference type="Gene3D" id="2.60.120.290">
    <property type="entry name" value="Spermadhesin, CUB domain"/>
    <property type="match status" value="2"/>
</dbReference>
<feature type="region of interest" description="Disordered" evidence="14">
    <location>
        <begin position="67"/>
        <end position="91"/>
    </location>
</feature>
<feature type="binding site" evidence="12">
    <location>
        <position position="218"/>
    </location>
    <ligand>
        <name>Zn(2+)</name>
        <dbReference type="ChEBI" id="CHEBI:29105"/>
        <note>catalytic</note>
    </ligand>
</feature>
<keyword evidence="10" id="KW-0325">Glycoprotein</keyword>
<dbReference type="Pfam" id="PF01400">
    <property type="entry name" value="Astacin"/>
    <property type="match status" value="1"/>
</dbReference>